<sequence>MFVLARHTGKPIDRSRSPPFSPARPPARPPAKLSPRLLPACTAGSDATPRLRSPRLLPPARFAIRIPSLFFPVAAGGDTRTQKSQRTAAFLDWSTGLAKQASGERRWRRRRARCSRPGSGSSTTSSGPSGRCGSAGSRAPSHTTGPGRA</sequence>
<feature type="region of interest" description="Disordered" evidence="1">
    <location>
        <begin position="1"/>
        <end position="55"/>
    </location>
</feature>
<dbReference type="Proteomes" id="UP001341281">
    <property type="component" value="Chromosome 03"/>
</dbReference>
<evidence type="ECO:0000313" key="3">
    <source>
        <dbReference type="Proteomes" id="UP001341281"/>
    </source>
</evidence>
<keyword evidence="3" id="KW-1185">Reference proteome</keyword>
<reference evidence="2 3" key="1">
    <citation type="submission" date="2024-02" db="EMBL/GenBank/DDBJ databases">
        <title>High-quality chromosome-scale genome assembly of Pensacola bahiagrass (Paspalum notatum Flugge var. saurae).</title>
        <authorList>
            <person name="Vega J.M."/>
            <person name="Podio M."/>
            <person name="Orjuela J."/>
            <person name="Siena L.A."/>
            <person name="Pessino S.C."/>
            <person name="Combes M.C."/>
            <person name="Mariac C."/>
            <person name="Albertini E."/>
            <person name="Pupilli F."/>
            <person name="Ortiz J.P.A."/>
            <person name="Leblanc O."/>
        </authorList>
    </citation>
    <scope>NUCLEOTIDE SEQUENCE [LARGE SCALE GENOMIC DNA]</scope>
    <source>
        <strain evidence="2">R1</strain>
        <tissue evidence="2">Leaf</tissue>
    </source>
</reference>
<evidence type="ECO:0000256" key="1">
    <source>
        <dbReference type="SAM" id="MobiDB-lite"/>
    </source>
</evidence>
<evidence type="ECO:0000313" key="2">
    <source>
        <dbReference type="EMBL" id="WVZ67044.1"/>
    </source>
</evidence>
<proteinExistence type="predicted"/>
<feature type="compositionally biased region" description="Pro residues" evidence="1">
    <location>
        <begin position="19"/>
        <end position="29"/>
    </location>
</feature>
<gene>
    <name evidence="2" type="ORF">U9M48_016183</name>
</gene>
<accession>A0AAQ3T847</accession>
<organism evidence="2 3">
    <name type="scientific">Paspalum notatum var. saurae</name>
    <dbReference type="NCBI Taxonomy" id="547442"/>
    <lineage>
        <taxon>Eukaryota</taxon>
        <taxon>Viridiplantae</taxon>
        <taxon>Streptophyta</taxon>
        <taxon>Embryophyta</taxon>
        <taxon>Tracheophyta</taxon>
        <taxon>Spermatophyta</taxon>
        <taxon>Magnoliopsida</taxon>
        <taxon>Liliopsida</taxon>
        <taxon>Poales</taxon>
        <taxon>Poaceae</taxon>
        <taxon>PACMAD clade</taxon>
        <taxon>Panicoideae</taxon>
        <taxon>Andropogonodae</taxon>
        <taxon>Paspaleae</taxon>
        <taxon>Paspalinae</taxon>
        <taxon>Paspalum</taxon>
    </lineage>
</organism>
<protein>
    <submittedName>
        <fullName evidence="2">Uncharacterized protein</fullName>
    </submittedName>
</protein>
<feature type="compositionally biased region" description="Low complexity" evidence="1">
    <location>
        <begin position="30"/>
        <end position="40"/>
    </location>
</feature>
<name>A0AAQ3T847_PASNO</name>
<dbReference type="AlphaFoldDB" id="A0AAQ3T847"/>
<feature type="region of interest" description="Disordered" evidence="1">
    <location>
        <begin position="99"/>
        <end position="149"/>
    </location>
</feature>
<feature type="compositionally biased region" description="Polar residues" evidence="1">
    <location>
        <begin position="140"/>
        <end position="149"/>
    </location>
</feature>
<feature type="compositionally biased region" description="Low complexity" evidence="1">
    <location>
        <begin position="115"/>
        <end position="134"/>
    </location>
</feature>
<dbReference type="EMBL" id="CP144747">
    <property type="protein sequence ID" value="WVZ67044.1"/>
    <property type="molecule type" value="Genomic_DNA"/>
</dbReference>